<gene>
    <name evidence="6" type="ORF">KP509_34G057200</name>
</gene>
<comment type="caution">
    <text evidence="6">The sequence shown here is derived from an EMBL/GenBank/DDBJ whole genome shotgun (WGS) entry which is preliminary data.</text>
</comment>
<protein>
    <recommendedName>
        <fullName evidence="3">GDP-mannose 4,6-dehydratase</fullName>
        <ecNumber evidence="3">4.2.1.47</ecNumber>
    </recommendedName>
</protein>
<reference evidence="6" key="1">
    <citation type="submission" date="2021-08" db="EMBL/GenBank/DDBJ databases">
        <title>WGS assembly of Ceratopteris richardii.</title>
        <authorList>
            <person name="Marchant D.B."/>
            <person name="Chen G."/>
            <person name="Jenkins J."/>
            <person name="Shu S."/>
            <person name="Leebens-Mack J."/>
            <person name="Grimwood J."/>
            <person name="Schmutz J."/>
            <person name="Soltis P."/>
            <person name="Soltis D."/>
            <person name="Chen Z.-H."/>
        </authorList>
    </citation>
    <scope>NUCLEOTIDE SEQUENCE</scope>
    <source>
        <strain evidence="6">Whitten #5841</strain>
        <tissue evidence="6">Leaf</tissue>
    </source>
</reference>
<dbReference type="Gene3D" id="3.90.25.10">
    <property type="entry name" value="UDP-galactose 4-epimerase, domain 1"/>
    <property type="match status" value="1"/>
</dbReference>
<dbReference type="PANTHER" id="PTHR43715:SF1">
    <property type="entry name" value="GDP-MANNOSE 4,6 DEHYDRATASE"/>
    <property type="match status" value="1"/>
</dbReference>
<keyword evidence="4" id="KW-0456">Lyase</keyword>
<dbReference type="InterPro" id="IPR036291">
    <property type="entry name" value="NAD(P)-bd_dom_sf"/>
</dbReference>
<evidence type="ECO:0000259" key="5">
    <source>
        <dbReference type="Pfam" id="PF01370"/>
    </source>
</evidence>
<dbReference type="EC" id="4.2.1.47" evidence="3"/>
<dbReference type="GO" id="GO:0042351">
    <property type="term" value="P:'de novo' GDP-L-fucose biosynthetic process"/>
    <property type="evidence" value="ECO:0007669"/>
    <property type="project" value="TreeGrafter"/>
</dbReference>
<dbReference type="Gene3D" id="3.40.50.720">
    <property type="entry name" value="NAD(P)-binding Rossmann-like Domain"/>
    <property type="match status" value="1"/>
</dbReference>
<evidence type="ECO:0000256" key="2">
    <source>
        <dbReference type="ARBA" id="ARBA00009263"/>
    </source>
</evidence>
<evidence type="ECO:0000313" key="7">
    <source>
        <dbReference type="Proteomes" id="UP000825935"/>
    </source>
</evidence>
<sequence length="265" mass="30262">MGECLQKKALITGITGQNGSYLTEPLLNKGYEVHGINRRSSNLNTERRRHIYIDPETSGARIKLQYGDLTDASSLRNWIDKICLDEVYHLDAQSHVGVLFKNLEYPADVVATGSLRLLQAVQSHIEALNRKDENAKFHPRSPYGVAKVAAYWYTVHYRETYGLFACNGILFNHESARRAENFVTRKITGAVGQCGDYVVATEEFHIVEELLEVAFGHVELNWKNHLQIDENYCRPLEELADSDLEKGKREKVHLEQTSPRWCIVM</sequence>
<comment type="similarity">
    <text evidence="2">Belongs to the NAD(P)-dependent epimerase/dehydratase family. GDP-mannose 4,6-dehydratase subfamily.</text>
</comment>
<dbReference type="EMBL" id="CM035439">
    <property type="protein sequence ID" value="KAH7284505.1"/>
    <property type="molecule type" value="Genomic_DNA"/>
</dbReference>
<proteinExistence type="inferred from homology"/>
<dbReference type="Pfam" id="PF01370">
    <property type="entry name" value="Epimerase"/>
    <property type="match status" value="1"/>
</dbReference>
<name>A0A8T2QLX4_CERRI</name>
<dbReference type="GO" id="GO:0008446">
    <property type="term" value="F:GDP-mannose 4,6-dehydratase activity"/>
    <property type="evidence" value="ECO:0007669"/>
    <property type="project" value="UniProtKB-EC"/>
</dbReference>
<evidence type="ECO:0000256" key="4">
    <source>
        <dbReference type="ARBA" id="ARBA00023239"/>
    </source>
</evidence>
<dbReference type="SUPFAM" id="SSF51735">
    <property type="entry name" value="NAD(P)-binding Rossmann-fold domains"/>
    <property type="match status" value="1"/>
</dbReference>
<dbReference type="FunFam" id="3.40.50.720:FF:000924">
    <property type="entry name" value="GDP-mannose 4,6 dehydratase"/>
    <property type="match status" value="1"/>
</dbReference>
<keyword evidence="7" id="KW-1185">Reference proteome</keyword>
<organism evidence="6 7">
    <name type="scientific">Ceratopteris richardii</name>
    <name type="common">Triangle waterfern</name>
    <dbReference type="NCBI Taxonomy" id="49495"/>
    <lineage>
        <taxon>Eukaryota</taxon>
        <taxon>Viridiplantae</taxon>
        <taxon>Streptophyta</taxon>
        <taxon>Embryophyta</taxon>
        <taxon>Tracheophyta</taxon>
        <taxon>Polypodiopsida</taxon>
        <taxon>Polypodiidae</taxon>
        <taxon>Polypodiales</taxon>
        <taxon>Pteridineae</taxon>
        <taxon>Pteridaceae</taxon>
        <taxon>Parkerioideae</taxon>
        <taxon>Ceratopteris</taxon>
    </lineage>
</organism>
<comment type="cofactor">
    <cofactor evidence="1">
        <name>NADP(+)</name>
        <dbReference type="ChEBI" id="CHEBI:58349"/>
    </cofactor>
</comment>
<evidence type="ECO:0000313" key="6">
    <source>
        <dbReference type="EMBL" id="KAH7284505.1"/>
    </source>
</evidence>
<dbReference type="Proteomes" id="UP000825935">
    <property type="component" value="Chromosome 34"/>
</dbReference>
<dbReference type="PANTHER" id="PTHR43715">
    <property type="entry name" value="GDP-MANNOSE 4,6-DEHYDRATASE"/>
    <property type="match status" value="1"/>
</dbReference>
<dbReference type="OMA" id="SPRWCIV"/>
<dbReference type="AlphaFoldDB" id="A0A8T2QLX4"/>
<evidence type="ECO:0000256" key="1">
    <source>
        <dbReference type="ARBA" id="ARBA00001937"/>
    </source>
</evidence>
<dbReference type="InterPro" id="IPR006368">
    <property type="entry name" value="GDP_Man_deHydtase"/>
</dbReference>
<dbReference type="OrthoDB" id="10253554at2759"/>
<evidence type="ECO:0000256" key="3">
    <source>
        <dbReference type="ARBA" id="ARBA00011989"/>
    </source>
</evidence>
<dbReference type="InterPro" id="IPR001509">
    <property type="entry name" value="Epimerase_deHydtase"/>
</dbReference>
<accession>A0A8T2QLX4</accession>
<feature type="domain" description="NAD-dependent epimerase/dehydratase" evidence="5">
    <location>
        <begin position="9"/>
        <end position="194"/>
    </location>
</feature>